<feature type="transmembrane region" description="Helical" evidence="2">
    <location>
        <begin position="146"/>
        <end position="165"/>
    </location>
</feature>
<dbReference type="EMBL" id="JAUSUZ010000001">
    <property type="protein sequence ID" value="MDQ0368725.1"/>
    <property type="molecule type" value="Genomic_DNA"/>
</dbReference>
<keyword evidence="2" id="KW-1133">Transmembrane helix</keyword>
<evidence type="ECO:0000256" key="1">
    <source>
        <dbReference type="SAM" id="MobiDB-lite"/>
    </source>
</evidence>
<feature type="compositionally biased region" description="Basic and acidic residues" evidence="1">
    <location>
        <begin position="42"/>
        <end position="53"/>
    </location>
</feature>
<evidence type="ECO:0000313" key="4">
    <source>
        <dbReference type="Proteomes" id="UP001240236"/>
    </source>
</evidence>
<reference evidence="3 4" key="1">
    <citation type="submission" date="2023-07" db="EMBL/GenBank/DDBJ databases">
        <title>Sequencing the genomes of 1000 actinobacteria strains.</title>
        <authorList>
            <person name="Klenk H.-P."/>
        </authorList>
    </citation>
    <scope>NUCLEOTIDE SEQUENCE [LARGE SCALE GENOMIC DNA]</scope>
    <source>
        <strain evidence="3 4">DSM 44709</strain>
    </source>
</reference>
<feature type="transmembrane region" description="Helical" evidence="2">
    <location>
        <begin position="91"/>
        <end position="109"/>
    </location>
</feature>
<feature type="region of interest" description="Disordered" evidence="1">
    <location>
        <begin position="1"/>
        <end position="82"/>
    </location>
</feature>
<name>A0AAE3W5G5_9ACTN</name>
<dbReference type="AlphaFoldDB" id="A0AAE3W5G5"/>
<keyword evidence="2" id="KW-0812">Transmembrane</keyword>
<organism evidence="3 4">
    <name type="scientific">Catenuloplanes indicus</name>
    <dbReference type="NCBI Taxonomy" id="137267"/>
    <lineage>
        <taxon>Bacteria</taxon>
        <taxon>Bacillati</taxon>
        <taxon>Actinomycetota</taxon>
        <taxon>Actinomycetes</taxon>
        <taxon>Micromonosporales</taxon>
        <taxon>Micromonosporaceae</taxon>
        <taxon>Catenuloplanes</taxon>
    </lineage>
</organism>
<gene>
    <name evidence="3" type="ORF">J2S42_005394</name>
</gene>
<protein>
    <recommendedName>
        <fullName evidence="5">Thrombospondin</fullName>
    </recommendedName>
</protein>
<comment type="caution">
    <text evidence="3">The sequence shown here is derived from an EMBL/GenBank/DDBJ whole genome shotgun (WGS) entry which is preliminary data.</text>
</comment>
<evidence type="ECO:0000256" key="2">
    <source>
        <dbReference type="SAM" id="Phobius"/>
    </source>
</evidence>
<proteinExistence type="predicted"/>
<keyword evidence="2" id="KW-0472">Membrane</keyword>
<dbReference type="Proteomes" id="UP001240236">
    <property type="component" value="Unassembled WGS sequence"/>
</dbReference>
<keyword evidence="4" id="KW-1185">Reference proteome</keyword>
<feature type="transmembrane region" description="Helical" evidence="2">
    <location>
        <begin position="115"/>
        <end position="134"/>
    </location>
</feature>
<dbReference type="RefSeq" id="WP_307243444.1">
    <property type="nucleotide sequence ID" value="NZ_JAUSUZ010000001.1"/>
</dbReference>
<sequence>MRLPTFTRSAGTTTADDETTAARPPVAPRAQADTAPRAQADTAERPKVDDRTPYAKGSTGTEPATEVIERPATPSAPPVVVDRGPRARTSIMATIGLALSVGAAALVLSGPLGGYGIAVAAIAFLASTGGFVATRRRHVAGKFDGLIGMLVSGAALVVGILSVTGELSWLSLDTDTVRPAREWLDAQFPNWF</sequence>
<evidence type="ECO:0008006" key="5">
    <source>
        <dbReference type="Google" id="ProtNLM"/>
    </source>
</evidence>
<evidence type="ECO:0000313" key="3">
    <source>
        <dbReference type="EMBL" id="MDQ0368725.1"/>
    </source>
</evidence>
<feature type="compositionally biased region" description="Low complexity" evidence="1">
    <location>
        <begin position="21"/>
        <end position="32"/>
    </location>
</feature>
<accession>A0AAE3W5G5</accession>